<dbReference type="Gene3D" id="3.30.1330.40">
    <property type="entry name" value="RutC-like"/>
    <property type="match status" value="1"/>
</dbReference>
<dbReference type="SUPFAM" id="SSF55298">
    <property type="entry name" value="YjgF-like"/>
    <property type="match status" value="1"/>
</dbReference>
<dbReference type="InterPro" id="IPR006175">
    <property type="entry name" value="YjgF/YER057c/UK114"/>
</dbReference>
<dbReference type="Proteomes" id="UP000298663">
    <property type="component" value="Unassembled WGS sequence"/>
</dbReference>
<sequence length="156" mass="16396">MDSVIISGGIAARLSRRLVSKMVSISRQIISTKKAPAAIGPYVQATRVNDTLYLSGAIGLNPESGNMVEGGVEAETHQALKNLGAVLEASGCTYKNVVDTTVLLTTMSNFAKVNAIYAEYFKEPYPARACFAVAGLPKGALFEIKAVAAVGNIQDS</sequence>
<dbReference type="EMBL" id="AZBU02000005">
    <property type="protein sequence ID" value="TKR77671.1"/>
    <property type="molecule type" value="Genomic_DNA"/>
</dbReference>
<name>A0A4U5N662_STECR</name>
<comment type="similarity">
    <text evidence="1">Belongs to the RutC family.</text>
</comment>
<dbReference type="PANTHER" id="PTHR11803">
    <property type="entry name" value="2-IMINOBUTANOATE/2-IMINOPROPANOATE DEAMINASE RIDA"/>
    <property type="match status" value="1"/>
</dbReference>
<evidence type="ECO:0000313" key="3">
    <source>
        <dbReference type="Proteomes" id="UP000298663"/>
    </source>
</evidence>
<gene>
    <name evidence="2" type="ORF">L596_018598</name>
</gene>
<dbReference type="GO" id="GO:0005829">
    <property type="term" value="C:cytosol"/>
    <property type="evidence" value="ECO:0007669"/>
    <property type="project" value="TreeGrafter"/>
</dbReference>
<evidence type="ECO:0000256" key="1">
    <source>
        <dbReference type="ARBA" id="ARBA00010552"/>
    </source>
</evidence>
<dbReference type="AlphaFoldDB" id="A0A4U5N662"/>
<accession>A0A4U5N662</accession>
<dbReference type="FunFam" id="3.30.1330.40:FF:000001">
    <property type="entry name" value="L-PSP family endoribonuclease"/>
    <property type="match status" value="1"/>
</dbReference>
<dbReference type="PANTHER" id="PTHR11803:SF39">
    <property type="entry name" value="2-IMINOBUTANOATE_2-IMINOPROPANOATE DEAMINASE"/>
    <property type="match status" value="1"/>
</dbReference>
<evidence type="ECO:0008006" key="4">
    <source>
        <dbReference type="Google" id="ProtNLM"/>
    </source>
</evidence>
<evidence type="ECO:0000313" key="2">
    <source>
        <dbReference type="EMBL" id="TKR77671.1"/>
    </source>
</evidence>
<reference evidence="2 3" key="2">
    <citation type="journal article" date="2019" name="G3 (Bethesda)">
        <title>Hybrid Assembly of the Genome of the Entomopathogenic Nematode Steinernema carpocapsae Identifies the X-Chromosome.</title>
        <authorList>
            <person name="Serra L."/>
            <person name="Macchietto M."/>
            <person name="Macias-Munoz A."/>
            <person name="McGill C.J."/>
            <person name="Rodriguez I.M."/>
            <person name="Rodriguez B."/>
            <person name="Murad R."/>
            <person name="Mortazavi A."/>
        </authorList>
    </citation>
    <scope>NUCLEOTIDE SEQUENCE [LARGE SCALE GENOMIC DNA]</scope>
    <source>
        <strain evidence="2 3">ALL</strain>
    </source>
</reference>
<dbReference type="CDD" id="cd00448">
    <property type="entry name" value="YjgF_YER057c_UK114_family"/>
    <property type="match status" value="1"/>
</dbReference>
<reference evidence="2 3" key="1">
    <citation type="journal article" date="2015" name="Genome Biol.">
        <title>Comparative genomics of Steinernema reveals deeply conserved gene regulatory networks.</title>
        <authorList>
            <person name="Dillman A.R."/>
            <person name="Macchietto M."/>
            <person name="Porter C.F."/>
            <person name="Rogers A."/>
            <person name="Williams B."/>
            <person name="Antoshechkin I."/>
            <person name="Lee M.M."/>
            <person name="Goodwin Z."/>
            <person name="Lu X."/>
            <person name="Lewis E.E."/>
            <person name="Goodrich-Blair H."/>
            <person name="Stock S.P."/>
            <person name="Adams B.J."/>
            <person name="Sternberg P.W."/>
            <person name="Mortazavi A."/>
        </authorList>
    </citation>
    <scope>NUCLEOTIDE SEQUENCE [LARGE SCALE GENOMIC DNA]</scope>
    <source>
        <strain evidence="2 3">ALL</strain>
    </source>
</reference>
<dbReference type="STRING" id="34508.A0A4U5N662"/>
<keyword evidence="3" id="KW-1185">Reference proteome</keyword>
<dbReference type="InterPro" id="IPR035959">
    <property type="entry name" value="RutC-like_sf"/>
</dbReference>
<organism evidence="2 3">
    <name type="scientific">Steinernema carpocapsae</name>
    <name type="common">Entomopathogenic nematode</name>
    <dbReference type="NCBI Taxonomy" id="34508"/>
    <lineage>
        <taxon>Eukaryota</taxon>
        <taxon>Metazoa</taxon>
        <taxon>Ecdysozoa</taxon>
        <taxon>Nematoda</taxon>
        <taxon>Chromadorea</taxon>
        <taxon>Rhabditida</taxon>
        <taxon>Tylenchina</taxon>
        <taxon>Panagrolaimomorpha</taxon>
        <taxon>Strongyloidoidea</taxon>
        <taxon>Steinernematidae</taxon>
        <taxon>Steinernema</taxon>
    </lineage>
</organism>
<dbReference type="Pfam" id="PF01042">
    <property type="entry name" value="Ribonuc_L-PSP"/>
    <property type="match status" value="1"/>
</dbReference>
<dbReference type="NCBIfam" id="TIGR00004">
    <property type="entry name" value="Rid family detoxifying hydrolase"/>
    <property type="match status" value="1"/>
</dbReference>
<comment type="caution">
    <text evidence="2">The sequence shown here is derived from an EMBL/GenBank/DDBJ whole genome shotgun (WGS) entry which is preliminary data.</text>
</comment>
<dbReference type="GO" id="GO:0019239">
    <property type="term" value="F:deaminase activity"/>
    <property type="evidence" value="ECO:0007669"/>
    <property type="project" value="TreeGrafter"/>
</dbReference>
<proteinExistence type="inferred from homology"/>
<protein>
    <recommendedName>
        <fullName evidence="4">2-iminobutanoate/2-iminopropanoate deaminase</fullName>
    </recommendedName>
</protein>
<dbReference type="InterPro" id="IPR006056">
    <property type="entry name" value="RidA"/>
</dbReference>
<dbReference type="GO" id="GO:0005739">
    <property type="term" value="C:mitochondrion"/>
    <property type="evidence" value="ECO:0007669"/>
    <property type="project" value="TreeGrafter"/>
</dbReference>
<dbReference type="OrthoDB" id="309640at2759"/>